<evidence type="ECO:0000313" key="2">
    <source>
        <dbReference type="EMBL" id="MVB07850.1"/>
    </source>
</evidence>
<comment type="caution">
    <text evidence="1">The sequence shown here is derived from an EMBL/GenBank/DDBJ whole genome shotgun (WGS) entry which is preliminary data.</text>
</comment>
<evidence type="ECO:0000313" key="1">
    <source>
        <dbReference type="EMBL" id="MUP38645.1"/>
    </source>
</evidence>
<reference evidence="2 3" key="1">
    <citation type="submission" date="2019-11" db="EMBL/GenBank/DDBJ databases">
        <title>Draft genome sequence of Labilibaculum sp. strain SYP isolated from Black Sea.</title>
        <authorList>
            <person name="Yadav S."/>
            <person name="Villanueva L."/>
        </authorList>
    </citation>
    <scope>NUCLEOTIDE SEQUENCE [LARGE SCALE GENOMIC DNA]</scope>
    <source>
        <strain evidence="2 3">44</strain>
    </source>
</reference>
<dbReference type="Proteomes" id="UP000462449">
    <property type="component" value="Unassembled WGS sequence"/>
</dbReference>
<protein>
    <recommendedName>
        <fullName evidence="5">DUF3137 domain-containing protein</fullName>
    </recommendedName>
</protein>
<keyword evidence="3" id="KW-1185">Reference proteome</keyword>
<dbReference type="AlphaFoldDB" id="A0A7M4D7L6"/>
<evidence type="ECO:0000313" key="4">
    <source>
        <dbReference type="Proteomes" id="UP000462449"/>
    </source>
</evidence>
<dbReference type="EMBL" id="WOTW01000029">
    <property type="protein sequence ID" value="MUP38645.1"/>
    <property type="molecule type" value="Genomic_DNA"/>
</dbReference>
<dbReference type="Proteomes" id="UP000285951">
    <property type="component" value="Unassembled WGS sequence"/>
</dbReference>
<organism evidence="1 4">
    <name type="scientific">Labilibaculum euxinus</name>
    <dbReference type="NCBI Taxonomy" id="2686357"/>
    <lineage>
        <taxon>Bacteria</taxon>
        <taxon>Pseudomonadati</taxon>
        <taxon>Bacteroidota</taxon>
        <taxon>Bacteroidia</taxon>
        <taxon>Marinilabiliales</taxon>
        <taxon>Marinifilaceae</taxon>
        <taxon>Labilibaculum</taxon>
    </lineage>
</organism>
<dbReference type="EMBL" id="QTZN02000029">
    <property type="protein sequence ID" value="MVB07850.1"/>
    <property type="molecule type" value="Genomic_DNA"/>
</dbReference>
<evidence type="ECO:0008006" key="5">
    <source>
        <dbReference type="Google" id="ProtNLM"/>
    </source>
</evidence>
<dbReference type="OrthoDB" id="1117310at2"/>
<dbReference type="RefSeq" id="WP_156196240.1">
    <property type="nucleotide sequence ID" value="NZ_QTZN02000029.1"/>
</dbReference>
<sequence>MKNKKEDSILQTVIKGPSYGYTDNYSIREMWNEIANEYKGEFRISHNSGYELEIQTVKIPYKKWIFTITISDTRPLKISTAGFPLQEFELLISWEDFIERIIKKFGKPEIELGNPDFDKKYLIKSDRPELVVNIFTPEVQKIFLKNNIYSFSYQTKRECEKAEILSVISRKVEDKELVKEIIKAHQLIIDNLEALKVFK</sequence>
<evidence type="ECO:0000313" key="3">
    <source>
        <dbReference type="Proteomes" id="UP000285951"/>
    </source>
</evidence>
<proteinExistence type="predicted"/>
<reference evidence="1 4" key="2">
    <citation type="submission" date="2019-12" db="EMBL/GenBank/DDBJ databases">
        <title>Draft genome sequence of Labilibaculum sp. strain 44 isolated from deep waters of Black Sea.</title>
        <authorList>
            <person name="Yadav S."/>
            <person name="Villanueva L."/>
        </authorList>
    </citation>
    <scope>NUCLEOTIDE SEQUENCE [LARGE SCALE GENOMIC DNA]</scope>
    <source>
        <strain evidence="1 4">44</strain>
    </source>
</reference>
<gene>
    <name evidence="2" type="ORF">DWB62_012535</name>
    <name evidence="1" type="ORF">GNY23_12535</name>
</gene>
<name>A0A7M4D7L6_9BACT</name>
<accession>A0A7M4D7L6</accession>